<evidence type="ECO:0000256" key="3">
    <source>
        <dbReference type="ARBA" id="ARBA00022723"/>
    </source>
</evidence>
<gene>
    <name evidence="5" type="ORF">RchiOBHm_Chr7g0178991</name>
</gene>
<dbReference type="PANTHER" id="PTHR31009">
    <property type="entry name" value="S-ADENOSYL-L-METHIONINE:CARBOXYL METHYLTRANSFERASE FAMILY PROTEIN"/>
    <property type="match status" value="1"/>
</dbReference>
<dbReference type="EC" id="2.1.1.50" evidence="5"/>
<dbReference type="GO" id="GO:0032259">
    <property type="term" value="P:methylation"/>
    <property type="evidence" value="ECO:0007669"/>
    <property type="project" value="UniProtKB-KW"/>
</dbReference>
<comment type="caution">
    <text evidence="5">The sequence shown here is derived from an EMBL/GenBank/DDBJ whole genome shotgun (WGS) entry which is preliminary data.</text>
</comment>
<dbReference type="InterPro" id="IPR029063">
    <property type="entry name" value="SAM-dependent_MTases_sf"/>
</dbReference>
<keyword evidence="3" id="KW-0479">Metal-binding</keyword>
<dbReference type="InterPro" id="IPR005299">
    <property type="entry name" value="MeTrfase_7"/>
</dbReference>
<keyword evidence="2 5" id="KW-0808">Transferase</keyword>
<dbReference type="Gramene" id="PRQ15951">
    <property type="protein sequence ID" value="PRQ15951"/>
    <property type="gene ID" value="RchiOBHm_Chr7g0178991"/>
</dbReference>
<accession>A0A2P6P204</accession>
<dbReference type="OMA" id="INSAWNK"/>
<reference evidence="5 6" key="1">
    <citation type="journal article" date="2018" name="Nat. Genet.">
        <title>The Rosa genome provides new insights in the design of modern roses.</title>
        <authorList>
            <person name="Bendahmane M."/>
        </authorList>
    </citation>
    <scope>NUCLEOTIDE SEQUENCE [LARGE SCALE GENOMIC DNA]</scope>
    <source>
        <strain evidence="6">cv. Old Blush</strain>
    </source>
</reference>
<dbReference type="SUPFAM" id="SSF53335">
    <property type="entry name" value="S-adenosyl-L-methionine-dependent methyltransferases"/>
    <property type="match status" value="2"/>
</dbReference>
<dbReference type="Gene3D" id="3.40.50.150">
    <property type="entry name" value="Vaccinia Virus protein VP39"/>
    <property type="match status" value="1"/>
</dbReference>
<dbReference type="Gene3D" id="1.10.1200.270">
    <property type="entry name" value="Methyltransferase, alpha-helical capping domain"/>
    <property type="match status" value="1"/>
</dbReference>
<dbReference type="InterPro" id="IPR042086">
    <property type="entry name" value="MeTrfase_capping"/>
</dbReference>
<keyword evidence="6" id="KW-1185">Reference proteome</keyword>
<evidence type="ECO:0000313" key="5">
    <source>
        <dbReference type="EMBL" id="PRQ15951.1"/>
    </source>
</evidence>
<evidence type="ECO:0000256" key="2">
    <source>
        <dbReference type="ARBA" id="ARBA00022679"/>
    </source>
</evidence>
<dbReference type="AlphaFoldDB" id="A0A2P6P204"/>
<name>A0A2P6P204_ROSCH</name>
<dbReference type="Proteomes" id="UP000238479">
    <property type="component" value="Chromosome 7"/>
</dbReference>
<evidence type="ECO:0000256" key="4">
    <source>
        <dbReference type="ARBA" id="ARBA00022842"/>
    </source>
</evidence>
<dbReference type="GO" id="GO:0030749">
    <property type="term" value="F:loganate O-methyltransferase activity"/>
    <property type="evidence" value="ECO:0007669"/>
    <property type="project" value="UniProtKB-EC"/>
</dbReference>
<sequence length="431" mass="48567">MAAEETRLSEAFPMKAGAGPNSYAKNSTYQRGVADAAKELLTKAIAENLDTEILLSSNTFHIADLGCSVGPNTFYAVKNILESVQSKYQSKGPNSQIPEFQVFFNDHTTNDFNILFKSLPHNRHYHAAGVPGSFYGRIFPNASVHIVHSSYTNHWLSRVPKDVTDSNSPAWNKGRIHYLKSTDEVVRAYEDQFARDMECFLHVRSQEIVNGGLMVLTIPGRPDGTPHSHAAANVTYQLLGTCLIEMAKKIWKNRNFYKSIQSLGKYCIPNFFLIISNTNDQKDKIKPSKRNWRIYVAWFVACRRYFFLNAATCSLNMQGIVSEDKVDAFNIPIYYMSPKELEAAVEQNGCFSVEGMEILPYVSTLHSVAKTAPLIALHVRAATEGLFKLHFGDAILDELFDLYCKNLVAQHCIFKSTEVFNFFAVLKRKAN</sequence>
<keyword evidence="4" id="KW-0460">Magnesium</keyword>
<evidence type="ECO:0000256" key="1">
    <source>
        <dbReference type="ARBA" id="ARBA00022603"/>
    </source>
</evidence>
<keyword evidence="1 5" id="KW-0489">Methyltransferase</keyword>
<protein>
    <submittedName>
        <fullName evidence="5">Putative loganate O-methyltransferase</fullName>
        <ecNumber evidence="5">2.1.1.50</ecNumber>
    </submittedName>
</protein>
<dbReference type="GO" id="GO:0046872">
    <property type="term" value="F:metal ion binding"/>
    <property type="evidence" value="ECO:0007669"/>
    <property type="project" value="UniProtKB-KW"/>
</dbReference>
<dbReference type="FunFam" id="3.40.50.150:FF:000103">
    <property type="entry name" value="SABATH methyltransferase 1"/>
    <property type="match status" value="1"/>
</dbReference>
<organism evidence="5 6">
    <name type="scientific">Rosa chinensis</name>
    <name type="common">China rose</name>
    <dbReference type="NCBI Taxonomy" id="74649"/>
    <lineage>
        <taxon>Eukaryota</taxon>
        <taxon>Viridiplantae</taxon>
        <taxon>Streptophyta</taxon>
        <taxon>Embryophyta</taxon>
        <taxon>Tracheophyta</taxon>
        <taxon>Spermatophyta</taxon>
        <taxon>Magnoliopsida</taxon>
        <taxon>eudicotyledons</taxon>
        <taxon>Gunneridae</taxon>
        <taxon>Pentapetalae</taxon>
        <taxon>rosids</taxon>
        <taxon>fabids</taxon>
        <taxon>Rosales</taxon>
        <taxon>Rosaceae</taxon>
        <taxon>Rosoideae</taxon>
        <taxon>Rosoideae incertae sedis</taxon>
        <taxon>Rosa</taxon>
    </lineage>
</organism>
<dbReference type="Pfam" id="PF03492">
    <property type="entry name" value="Methyltransf_7"/>
    <property type="match status" value="2"/>
</dbReference>
<evidence type="ECO:0000313" key="6">
    <source>
        <dbReference type="Proteomes" id="UP000238479"/>
    </source>
</evidence>
<proteinExistence type="predicted"/>
<dbReference type="EMBL" id="PDCK01000045">
    <property type="protein sequence ID" value="PRQ15951.1"/>
    <property type="molecule type" value="Genomic_DNA"/>
</dbReference>